<feature type="site" description="Lowers pKa of active site Cys" evidence="3">
    <location>
        <position position="304"/>
    </location>
</feature>
<organism evidence="5 6">
    <name type="scientific">Zasmidium cellare ATCC 36951</name>
    <dbReference type="NCBI Taxonomy" id="1080233"/>
    <lineage>
        <taxon>Eukaryota</taxon>
        <taxon>Fungi</taxon>
        <taxon>Dikarya</taxon>
        <taxon>Ascomycota</taxon>
        <taxon>Pezizomycotina</taxon>
        <taxon>Dothideomycetes</taxon>
        <taxon>Dothideomycetidae</taxon>
        <taxon>Mycosphaerellales</taxon>
        <taxon>Mycosphaerellaceae</taxon>
        <taxon>Zasmidium</taxon>
    </lineage>
</organism>
<feature type="site" description="Lowers pKa of active site Cys" evidence="3">
    <location>
        <position position="254"/>
    </location>
</feature>
<dbReference type="PIRSF" id="PIRSF015753">
    <property type="entry name" value="GST"/>
    <property type="match status" value="1"/>
</dbReference>
<evidence type="ECO:0000256" key="1">
    <source>
        <dbReference type="PIRSR" id="PIRSR015753-1"/>
    </source>
</evidence>
<dbReference type="SUPFAM" id="SSF52833">
    <property type="entry name" value="Thioredoxin-like"/>
    <property type="match status" value="1"/>
</dbReference>
<dbReference type="SFLD" id="SFLDG01148">
    <property type="entry name" value="Xi_(cytGST)"/>
    <property type="match status" value="1"/>
</dbReference>
<dbReference type="AlphaFoldDB" id="A0A6A6CMX2"/>
<dbReference type="PANTHER" id="PTHR32419">
    <property type="entry name" value="GLUTATHIONYL-HYDROQUINONE REDUCTASE"/>
    <property type="match status" value="1"/>
</dbReference>
<keyword evidence="6" id="KW-1185">Reference proteome</keyword>
<dbReference type="InterPro" id="IPR047047">
    <property type="entry name" value="GST_Omega-like_C"/>
</dbReference>
<dbReference type="InterPro" id="IPR010987">
    <property type="entry name" value="Glutathione-S-Trfase_C-like"/>
</dbReference>
<reference evidence="5" key="1">
    <citation type="journal article" date="2020" name="Stud. Mycol.">
        <title>101 Dothideomycetes genomes: a test case for predicting lifestyles and emergence of pathogens.</title>
        <authorList>
            <person name="Haridas S."/>
            <person name="Albert R."/>
            <person name="Binder M."/>
            <person name="Bloem J."/>
            <person name="Labutti K."/>
            <person name="Salamov A."/>
            <person name="Andreopoulos B."/>
            <person name="Baker S."/>
            <person name="Barry K."/>
            <person name="Bills G."/>
            <person name="Bluhm B."/>
            <person name="Cannon C."/>
            <person name="Castanera R."/>
            <person name="Culley D."/>
            <person name="Daum C."/>
            <person name="Ezra D."/>
            <person name="Gonzalez J."/>
            <person name="Henrissat B."/>
            <person name="Kuo A."/>
            <person name="Liang C."/>
            <person name="Lipzen A."/>
            <person name="Lutzoni F."/>
            <person name="Magnuson J."/>
            <person name="Mondo S."/>
            <person name="Nolan M."/>
            <person name="Ohm R."/>
            <person name="Pangilinan J."/>
            <person name="Park H.-J."/>
            <person name="Ramirez L."/>
            <person name="Alfaro M."/>
            <person name="Sun H."/>
            <person name="Tritt A."/>
            <person name="Yoshinaga Y."/>
            <person name="Zwiers L.-H."/>
            <person name="Turgeon B."/>
            <person name="Goodwin S."/>
            <person name="Spatafora J."/>
            <person name="Crous P."/>
            <person name="Grigoriev I."/>
        </authorList>
    </citation>
    <scope>NUCLEOTIDE SEQUENCE</scope>
    <source>
        <strain evidence="5">ATCC 36951</strain>
    </source>
</reference>
<dbReference type="SUPFAM" id="SSF47616">
    <property type="entry name" value="GST C-terminal domain-like"/>
    <property type="match status" value="1"/>
</dbReference>
<feature type="binding site" evidence="2">
    <location>
        <begin position="120"/>
        <end position="123"/>
    </location>
    <ligand>
        <name>glutathione</name>
        <dbReference type="ChEBI" id="CHEBI:57925"/>
    </ligand>
</feature>
<feature type="domain" description="GST C-terminal" evidence="4">
    <location>
        <begin position="170"/>
        <end position="297"/>
    </location>
</feature>
<accession>A0A6A6CMX2</accession>
<dbReference type="InterPro" id="IPR016639">
    <property type="entry name" value="GST_Omega/GSH"/>
</dbReference>
<dbReference type="PROSITE" id="PS50405">
    <property type="entry name" value="GST_CTER"/>
    <property type="match status" value="1"/>
</dbReference>
<sequence>MATKTHAHADEDGHFRRKESTFQNWISKDAGSLYPAERDRYVLYVNYACPWAHRTIIVRALKSLEDAIQMVPLGCDLTAGGWTFNGAIPGQHGSLDRDPVYGFTKLKELYLLANPEYTGRFRVPCLFDKKTMTIVNNESSEIIRMLYTEFDDLIDAKFKEESKGAAGLYPKHLSSAIDEMNEWVYDTVNNGVYKCGFATTQAAFDTNVEPLFDSLDRLEKHLSTPDHQPFLFGKHITEADIRLYTTLIRFDWAYHTIFNLNLKFIRHDYPNLHLWLRRLYWDDTEITRGVFRSTTNFEAHRWGYASARGLAMRGEGKDDVVIIIPRGPKPDIEELGQHEKLG</sequence>
<evidence type="ECO:0000313" key="5">
    <source>
        <dbReference type="EMBL" id="KAF2167568.1"/>
    </source>
</evidence>
<dbReference type="SFLD" id="SFLDG01206">
    <property type="entry name" value="Xi.1"/>
    <property type="match status" value="1"/>
</dbReference>
<dbReference type="GO" id="GO:0005737">
    <property type="term" value="C:cytoplasm"/>
    <property type="evidence" value="ECO:0007669"/>
    <property type="project" value="TreeGrafter"/>
</dbReference>
<dbReference type="GeneID" id="54559580"/>
<name>A0A6A6CMX2_ZASCE</name>
<evidence type="ECO:0000256" key="3">
    <source>
        <dbReference type="PIRSR" id="PIRSR015753-3"/>
    </source>
</evidence>
<dbReference type="OrthoDB" id="2309723at2759"/>
<dbReference type="Gene3D" id="1.20.1050.10">
    <property type="match status" value="1"/>
</dbReference>
<dbReference type="PANTHER" id="PTHR32419:SF25">
    <property type="entry name" value="GLUTATHIONE S-TRANSFERASE (EUROFUNG)"/>
    <property type="match status" value="1"/>
</dbReference>
<dbReference type="CDD" id="cd03190">
    <property type="entry name" value="GST_C_Omega_like"/>
    <property type="match status" value="1"/>
</dbReference>
<dbReference type="GO" id="GO:0004364">
    <property type="term" value="F:glutathione transferase activity"/>
    <property type="evidence" value="ECO:0007669"/>
    <property type="project" value="InterPro"/>
</dbReference>
<dbReference type="InterPro" id="IPR004045">
    <property type="entry name" value="Glutathione_S-Trfase_N"/>
</dbReference>
<evidence type="ECO:0000256" key="2">
    <source>
        <dbReference type="PIRSR" id="PIRSR015753-2"/>
    </source>
</evidence>
<evidence type="ECO:0000259" key="4">
    <source>
        <dbReference type="PROSITE" id="PS50405"/>
    </source>
</evidence>
<gene>
    <name evidence="5" type="ORF">M409DRAFT_22373</name>
</gene>
<evidence type="ECO:0000313" key="6">
    <source>
        <dbReference type="Proteomes" id="UP000799537"/>
    </source>
</evidence>
<proteinExistence type="predicted"/>
<dbReference type="InterPro" id="IPR036282">
    <property type="entry name" value="Glutathione-S-Trfase_C_sf"/>
</dbReference>
<feature type="active site" description="Proton donor/acceptor" evidence="1">
    <location>
        <position position="193"/>
    </location>
</feature>
<dbReference type="EMBL" id="ML993593">
    <property type="protein sequence ID" value="KAF2167568.1"/>
    <property type="molecule type" value="Genomic_DNA"/>
</dbReference>
<dbReference type="Pfam" id="PF13410">
    <property type="entry name" value="GST_C_2"/>
    <property type="match status" value="1"/>
</dbReference>
<feature type="active site" description="Nucleophile" evidence="1">
    <location>
        <position position="49"/>
    </location>
</feature>
<feature type="binding site" evidence="2">
    <location>
        <begin position="138"/>
        <end position="139"/>
    </location>
    <ligand>
        <name>glutathione</name>
        <dbReference type="ChEBI" id="CHEBI:57925"/>
    </ligand>
</feature>
<feature type="binding site" evidence="2">
    <location>
        <position position="82"/>
    </location>
    <ligand>
        <name>glutathione</name>
        <dbReference type="ChEBI" id="CHEBI:57925"/>
    </ligand>
</feature>
<dbReference type="InterPro" id="IPR040079">
    <property type="entry name" value="Glutathione_S-Trfase"/>
</dbReference>
<dbReference type="InterPro" id="IPR036249">
    <property type="entry name" value="Thioredoxin-like_sf"/>
</dbReference>
<dbReference type="RefSeq" id="XP_033668457.1">
    <property type="nucleotide sequence ID" value="XM_033806308.1"/>
</dbReference>
<dbReference type="SFLD" id="SFLDS00019">
    <property type="entry name" value="Glutathione_Transferase_(cytos"/>
    <property type="match status" value="1"/>
</dbReference>
<protein>
    <recommendedName>
        <fullName evidence="4">GST C-terminal domain-containing protein</fullName>
    </recommendedName>
</protein>
<dbReference type="Pfam" id="PF13409">
    <property type="entry name" value="GST_N_2"/>
    <property type="match status" value="1"/>
</dbReference>
<dbReference type="Proteomes" id="UP000799537">
    <property type="component" value="Unassembled WGS sequence"/>
</dbReference>
<dbReference type="Gene3D" id="3.40.30.10">
    <property type="entry name" value="Glutaredoxin"/>
    <property type="match status" value="1"/>
</dbReference>